<accession>A0A023FF75</accession>
<organism evidence="2">
    <name type="scientific">Amblyomma cajennense</name>
    <name type="common">Cayenne tick</name>
    <name type="synonym">Acarus cajennensis</name>
    <dbReference type="NCBI Taxonomy" id="34607"/>
    <lineage>
        <taxon>Eukaryota</taxon>
        <taxon>Metazoa</taxon>
        <taxon>Ecdysozoa</taxon>
        <taxon>Arthropoda</taxon>
        <taxon>Chelicerata</taxon>
        <taxon>Arachnida</taxon>
        <taxon>Acari</taxon>
        <taxon>Parasitiformes</taxon>
        <taxon>Ixodida</taxon>
        <taxon>Ixodoidea</taxon>
        <taxon>Ixodidae</taxon>
        <taxon>Amblyomminae</taxon>
        <taxon>Amblyomma</taxon>
    </lineage>
</organism>
<keyword evidence="1" id="KW-0732">Signal</keyword>
<dbReference type="EMBL" id="GBBK01004903">
    <property type="protein sequence ID" value="JAC19579.1"/>
    <property type="molecule type" value="mRNA"/>
</dbReference>
<feature type="signal peptide" evidence="1">
    <location>
        <begin position="1"/>
        <end position="17"/>
    </location>
</feature>
<sequence>MLFAVLATTVLATTALASTSSRGHPYGSDYFVRCNRNCYINPNNMIASGYECPSGCSCISDGYSNGQHTGWGTCWKAGS</sequence>
<name>A0A023FF75_AMBCJ</name>
<evidence type="ECO:0000313" key="2">
    <source>
        <dbReference type="EMBL" id="JAC19579.1"/>
    </source>
</evidence>
<evidence type="ECO:0000256" key="1">
    <source>
        <dbReference type="SAM" id="SignalP"/>
    </source>
</evidence>
<proteinExistence type="evidence at transcript level"/>
<reference evidence="2" key="1">
    <citation type="submission" date="2014-03" db="EMBL/GenBank/DDBJ databases">
        <title>The sialotranscriptome of Amblyomma triste, Amblyomma parvum and Amblyomma cajennense ticks, uncovered by 454-based RNA-seq.</title>
        <authorList>
            <person name="Garcia G.R."/>
            <person name="Gardinassi L.G."/>
            <person name="Ribeiro J.M."/>
            <person name="Anatriello E."/>
            <person name="Ferreira B.R."/>
            <person name="Moreira H.N."/>
            <person name="Mafra C."/>
            <person name="Olegario M.M."/>
            <person name="Szabo P.J."/>
            <person name="Miranda-Santos I.K."/>
            <person name="Maruyama S.R."/>
        </authorList>
    </citation>
    <scope>NUCLEOTIDE SEQUENCE</scope>
    <source>
        <strain evidence="2">Uberlandia</strain>
        <tissue evidence="2">Salivary glands</tissue>
    </source>
</reference>
<feature type="chain" id="PRO_5001514940" evidence="1">
    <location>
        <begin position="18"/>
        <end position="79"/>
    </location>
</feature>
<protein>
    <submittedName>
        <fullName evidence="2">Putative secreted protein</fullName>
    </submittedName>
</protein>
<dbReference type="AlphaFoldDB" id="A0A023FF75"/>